<dbReference type="AlphaFoldDB" id="A0A1Y1UNJ0"/>
<dbReference type="PANTHER" id="PTHR31047:SF0">
    <property type="entry name" value="MEIOTICALLY UP-REGULATED GENE 157 PROTEIN"/>
    <property type="match status" value="1"/>
</dbReference>
<dbReference type="Gene3D" id="1.50.10.10">
    <property type="match status" value="1"/>
</dbReference>
<protein>
    <submittedName>
        <fullName evidence="2">DUF1237 domain protein</fullName>
    </submittedName>
</protein>
<keyword evidence="3" id="KW-1185">Reference proteome</keyword>
<dbReference type="InterPro" id="IPR008928">
    <property type="entry name" value="6-hairpin_glycosidase_sf"/>
</dbReference>
<evidence type="ECO:0000313" key="3">
    <source>
        <dbReference type="Proteomes" id="UP000193218"/>
    </source>
</evidence>
<keyword evidence="1" id="KW-0732">Signal</keyword>
<accession>A0A1Y1UNJ0</accession>
<dbReference type="GO" id="GO:0003824">
    <property type="term" value="F:catalytic activity"/>
    <property type="evidence" value="ECO:0007669"/>
    <property type="project" value="UniProtKB-ARBA"/>
</dbReference>
<dbReference type="SMART" id="SM01149">
    <property type="entry name" value="DUF1237"/>
    <property type="match status" value="1"/>
</dbReference>
<sequence>MVNLSYQGAVNALISWLALVLPGDEEVAAVKYQAPSRVPASCPDYNDYSQTPHGPYSDGTLGLPSMRPEPECRTFHSEAMERVISDMRERLEDPDLAMLFENSFSQTIDTTVQYFDEEKNLAFIVTGDITAQWLRDTGNQFAHLYQLLPHDEKLQALVKAVINTEARYIHQFPYCGAFQPPPESGLAPTFNEYAYKVDIHPPVDNQTVFECKYELDSLAGFLKMAHRYYKYTSDDSFINDNFKAAMHSIMTLIEHESLPTWDDDFNVVSFYSFTGLPGSPSPSVKNDGVGEPRAGNGLVATHHRPSDDLCVYPYMTSDNAMLAVELENIAQVLEATGTMEHVATAAQERAKTIREAIWAHTITPSGIFAYETDGFGSISIMSDANVPDLVSLPYIGFLDRSDETYQRTKAAMFSRQNPYYGEGGGFKGFGGPHAGLAHPWPMSLVSGIYGTDDDEEIKGRLQMLLNSTAGLGLIHESVNIHDMSDFTRPWFAWANSYFAEMILDLAERKPHLIFADAQPYVPGTSWN</sequence>
<dbReference type="GeneID" id="33554953"/>
<dbReference type="EMBL" id="NBSH01000002">
    <property type="protein sequence ID" value="ORX39562.1"/>
    <property type="molecule type" value="Genomic_DNA"/>
</dbReference>
<reference evidence="2 3" key="1">
    <citation type="submission" date="2017-03" db="EMBL/GenBank/DDBJ databases">
        <title>Widespread Adenine N6-methylation of Active Genes in Fungi.</title>
        <authorList>
            <consortium name="DOE Joint Genome Institute"/>
            <person name="Mondo S.J."/>
            <person name="Dannebaum R.O."/>
            <person name="Kuo R.C."/>
            <person name="Louie K.B."/>
            <person name="Bewick A.J."/>
            <person name="Labutti K."/>
            <person name="Haridas S."/>
            <person name="Kuo A."/>
            <person name="Salamov A."/>
            <person name="Ahrendt S.R."/>
            <person name="Lau R."/>
            <person name="Bowen B.P."/>
            <person name="Lipzen A."/>
            <person name="Sullivan W."/>
            <person name="Andreopoulos W.B."/>
            <person name="Clum A."/>
            <person name="Lindquist E."/>
            <person name="Daum C."/>
            <person name="Northen T.R."/>
            <person name="Ramamoorthy G."/>
            <person name="Schmitz R.J."/>
            <person name="Gryganskyi A."/>
            <person name="Culley D."/>
            <person name="Magnuson J."/>
            <person name="James T.Y."/>
            <person name="O'Malley M.A."/>
            <person name="Stajich J.E."/>
            <person name="Spatafora J.W."/>
            <person name="Visel A."/>
            <person name="Grigoriev I.V."/>
        </authorList>
    </citation>
    <scope>NUCLEOTIDE SEQUENCE [LARGE SCALE GENOMIC DNA]</scope>
    <source>
        <strain evidence="2 3">NRRL Y-17943</strain>
    </source>
</reference>
<dbReference type="PANTHER" id="PTHR31047">
    <property type="entry name" value="MEIOTICALLY UP-REGULATED GENE 157 PROTEIN"/>
    <property type="match status" value="1"/>
</dbReference>
<evidence type="ECO:0000313" key="2">
    <source>
        <dbReference type="EMBL" id="ORX39562.1"/>
    </source>
</evidence>
<feature type="signal peptide" evidence="1">
    <location>
        <begin position="1"/>
        <end position="29"/>
    </location>
</feature>
<organism evidence="2 3">
    <name type="scientific">Kockovaella imperatae</name>
    <dbReference type="NCBI Taxonomy" id="4999"/>
    <lineage>
        <taxon>Eukaryota</taxon>
        <taxon>Fungi</taxon>
        <taxon>Dikarya</taxon>
        <taxon>Basidiomycota</taxon>
        <taxon>Agaricomycotina</taxon>
        <taxon>Tremellomycetes</taxon>
        <taxon>Tremellales</taxon>
        <taxon>Cuniculitremaceae</taxon>
        <taxon>Kockovaella</taxon>
    </lineage>
</organism>
<proteinExistence type="predicted"/>
<comment type="caution">
    <text evidence="2">The sequence shown here is derived from an EMBL/GenBank/DDBJ whole genome shotgun (WGS) entry which is preliminary data.</text>
</comment>
<dbReference type="SUPFAM" id="SSF48208">
    <property type="entry name" value="Six-hairpin glycosidases"/>
    <property type="match status" value="1"/>
</dbReference>
<dbReference type="InterPro" id="IPR012341">
    <property type="entry name" value="6hp_glycosidase-like_sf"/>
</dbReference>
<gene>
    <name evidence="2" type="ORF">BD324DRAFT_575783</name>
</gene>
<dbReference type="STRING" id="4999.A0A1Y1UNJ0"/>
<dbReference type="GO" id="GO:0005975">
    <property type="term" value="P:carbohydrate metabolic process"/>
    <property type="evidence" value="ECO:0007669"/>
    <property type="project" value="InterPro"/>
</dbReference>
<name>A0A1Y1UNJ0_9TREE</name>
<dbReference type="OrthoDB" id="7771656at2759"/>
<dbReference type="Pfam" id="PF06824">
    <property type="entry name" value="Glyco_hydro_125"/>
    <property type="match status" value="1"/>
</dbReference>
<evidence type="ECO:0000256" key="1">
    <source>
        <dbReference type="SAM" id="SignalP"/>
    </source>
</evidence>
<dbReference type="RefSeq" id="XP_021873347.1">
    <property type="nucleotide sequence ID" value="XM_022013145.1"/>
</dbReference>
<dbReference type="PIRSF" id="PIRSF028846">
    <property type="entry name" value="UCP028846"/>
    <property type="match status" value="1"/>
</dbReference>
<feature type="chain" id="PRO_5013028062" evidence="1">
    <location>
        <begin position="30"/>
        <end position="527"/>
    </location>
</feature>
<dbReference type="InterPro" id="IPR008313">
    <property type="entry name" value="GH125"/>
</dbReference>
<dbReference type="InParanoid" id="A0A1Y1UNJ0"/>
<dbReference type="Proteomes" id="UP000193218">
    <property type="component" value="Unassembled WGS sequence"/>
</dbReference>